<dbReference type="GO" id="GO:0051537">
    <property type="term" value="F:2 iron, 2 sulfur cluster binding"/>
    <property type="evidence" value="ECO:0007669"/>
    <property type="project" value="UniProtKB-KW"/>
</dbReference>
<dbReference type="InterPro" id="IPR000674">
    <property type="entry name" value="Ald_Oxase/Xan_DH_a/b"/>
</dbReference>
<dbReference type="PANTHER" id="PTHR11908:SF132">
    <property type="entry name" value="ALDEHYDE OXIDASE 1-RELATED"/>
    <property type="match status" value="1"/>
</dbReference>
<evidence type="ECO:0000256" key="1">
    <source>
        <dbReference type="ARBA" id="ARBA00006849"/>
    </source>
</evidence>
<dbReference type="PIRSF" id="PIRSF000127">
    <property type="entry name" value="Xanthine_DH"/>
    <property type="match status" value="1"/>
</dbReference>
<name>A0A455T4U5_9CHLR</name>
<evidence type="ECO:0000256" key="3">
    <source>
        <dbReference type="ARBA" id="ARBA00022714"/>
    </source>
</evidence>
<dbReference type="SMART" id="SM01008">
    <property type="entry name" value="Ald_Xan_dh_C"/>
    <property type="match status" value="1"/>
</dbReference>
<dbReference type="PANTHER" id="PTHR11908">
    <property type="entry name" value="XANTHINE DEHYDROGENASE"/>
    <property type="match status" value="1"/>
</dbReference>
<keyword evidence="2" id="KW-0500">Molybdenum</keyword>
<comment type="similarity">
    <text evidence="1">Belongs to the xanthine dehydrogenase family.</text>
</comment>
<dbReference type="InterPro" id="IPR036010">
    <property type="entry name" value="2Fe-2S_ferredoxin-like_sf"/>
</dbReference>
<dbReference type="InterPro" id="IPR012675">
    <property type="entry name" value="Beta-grasp_dom_sf"/>
</dbReference>
<dbReference type="SUPFAM" id="SSF54665">
    <property type="entry name" value="CO dehydrogenase molybdoprotein N-domain-like"/>
    <property type="match status" value="1"/>
</dbReference>
<sequence length="981" mass="105950">MELELRINGVIKSLDVAPNELLLNVLRREGYFSVKHGCDHGHCGACTVLIDGLPRPSCIMLAMQAAGATVTTVEGLGSFRRLHPLQEAFIDAGVVHCGFCTPGMVLSAYALLQRNPNPSEEEIREALAGNLCRCSGYNRIVQAVQRAAALLRGEDIEPLSIPDSGARTRPWDLGRALPEPPEQRLAPEQSTGGAQRIHVMMGRPERQIDAIKLVTGKPAFADDCALPGLLHARLLTSPHAHALIREIDTTEARALPGVHAVLTYKDIPRIPYTSAGQPWPEPEPHDQYSLDYIVRYVGDRVAVVAAESAEIAEQALKLIKVDYEPLPAVFDPRQALEPGAPRLHPEPESYRIYDADRNIAARVQFEQGNIERAFSSAELIVEGEYIVPQIQHATLETHVAITYWDEDDRLVVRTSSEVPYHVRRIVASLTGLAPRRIRVIAPRVGGGFGAKHDLIGEDLCALLTLATDRPVRLEYSRADEFHSGRVVPGQIIRLKTGLRHDGTIVAQQMLALINTGAYGSHATATSVGTGLNSLALYPCPNVRYSAQAVYTNLPPAGSFRSNGATAGLFALESHMDEIARRLGMDPLALRRKNWLKEGDAYPSFALTSGGYQSAPTSAPPAAPEIRLKHCGLPYCLQVVEEQLNWREKRRSGQGSARQGGRVQRGVGIALAVHLPDPRQPSLSSATLKLNEDGSFNLLISLPENGNGSHTILAQIAADVLGVRPEDILVHPPDTDCTPFDTSSDPSTSLYACVHAVRQAAEQVRQQLLATAARLFKVPAENLMLADYKITAPGGQSLSLSQVALQALYGEHPRQISATASWSAPCTAPTFAAQGVEVEVDTETGGIRILKVVSAIDGGHIVNPVIAEGQIEGGIAQGLSYGLCEEIVYDQQGNVVTTNLNDYRILSARDMPETSIVLMEGDGTDPLDIRDIGEIAIAAVAPALANAVADAIGVRLRQLPLTPERVLRALYLARQQAAGRPA</sequence>
<dbReference type="GO" id="GO:0005506">
    <property type="term" value="F:iron ion binding"/>
    <property type="evidence" value="ECO:0007669"/>
    <property type="project" value="InterPro"/>
</dbReference>
<keyword evidence="7" id="KW-0411">Iron-sulfur</keyword>
<dbReference type="SUPFAM" id="SSF56003">
    <property type="entry name" value="Molybdenum cofactor-binding domain"/>
    <property type="match status" value="1"/>
</dbReference>
<proteinExistence type="inferred from homology"/>
<dbReference type="Gene3D" id="3.90.1170.50">
    <property type="entry name" value="Aldehyde oxidase/xanthine dehydrogenase, a/b hammerhead"/>
    <property type="match status" value="1"/>
</dbReference>
<dbReference type="SUPFAM" id="SSF54292">
    <property type="entry name" value="2Fe-2S ferredoxin-like"/>
    <property type="match status" value="1"/>
</dbReference>
<dbReference type="InterPro" id="IPR006058">
    <property type="entry name" value="2Fe2S_fd_BS"/>
</dbReference>
<dbReference type="FunFam" id="1.10.150.120:FF:000003">
    <property type="entry name" value="Carbon monoxide dehydrogenase, small subunit"/>
    <property type="match status" value="1"/>
</dbReference>
<dbReference type="PROSITE" id="PS00197">
    <property type="entry name" value="2FE2S_FER_1"/>
    <property type="match status" value="1"/>
</dbReference>
<evidence type="ECO:0000256" key="2">
    <source>
        <dbReference type="ARBA" id="ARBA00022505"/>
    </source>
</evidence>
<evidence type="ECO:0000259" key="8">
    <source>
        <dbReference type="PROSITE" id="PS51085"/>
    </source>
</evidence>
<dbReference type="AlphaFoldDB" id="A0A455T4U5"/>
<evidence type="ECO:0000256" key="7">
    <source>
        <dbReference type="ARBA" id="ARBA00023014"/>
    </source>
</evidence>
<dbReference type="Gene3D" id="3.30.365.10">
    <property type="entry name" value="Aldehyde oxidase/xanthine dehydrogenase, molybdopterin binding domain"/>
    <property type="match status" value="4"/>
</dbReference>
<keyword evidence="3" id="KW-0001">2Fe-2S</keyword>
<dbReference type="Pfam" id="PF02738">
    <property type="entry name" value="MoCoBD_1"/>
    <property type="match status" value="1"/>
</dbReference>
<dbReference type="Pfam" id="PF01799">
    <property type="entry name" value="Fer2_2"/>
    <property type="match status" value="1"/>
</dbReference>
<evidence type="ECO:0000256" key="5">
    <source>
        <dbReference type="ARBA" id="ARBA00023002"/>
    </source>
</evidence>
<dbReference type="InterPro" id="IPR036884">
    <property type="entry name" value="2Fe-2S-bd_dom_sf"/>
</dbReference>
<organism evidence="9">
    <name type="scientific">Thermogemmatispora argillosa</name>
    <dbReference type="NCBI Taxonomy" id="2045280"/>
    <lineage>
        <taxon>Bacteria</taxon>
        <taxon>Bacillati</taxon>
        <taxon>Chloroflexota</taxon>
        <taxon>Ktedonobacteria</taxon>
        <taxon>Thermogemmatisporales</taxon>
        <taxon>Thermogemmatisporaceae</taxon>
        <taxon>Thermogemmatispora</taxon>
    </lineage>
</organism>
<keyword evidence="4" id="KW-0479">Metal-binding</keyword>
<gene>
    <name evidence="9" type="ORF">KTA_32470</name>
</gene>
<keyword evidence="6" id="KW-0408">Iron</keyword>
<dbReference type="EMBL" id="AP019377">
    <property type="protein sequence ID" value="BBH95048.1"/>
    <property type="molecule type" value="Genomic_DNA"/>
</dbReference>
<evidence type="ECO:0000256" key="4">
    <source>
        <dbReference type="ARBA" id="ARBA00022723"/>
    </source>
</evidence>
<dbReference type="Gene3D" id="1.10.150.120">
    <property type="entry name" value="[2Fe-2S]-binding domain"/>
    <property type="match status" value="1"/>
</dbReference>
<dbReference type="InterPro" id="IPR037165">
    <property type="entry name" value="AldOxase/xan_DH_Mopterin-bd_sf"/>
</dbReference>
<dbReference type="InterPro" id="IPR046867">
    <property type="entry name" value="AldOxase/xan_DH_MoCoBD2"/>
</dbReference>
<dbReference type="InterPro" id="IPR002888">
    <property type="entry name" value="2Fe-2S-bd"/>
</dbReference>
<accession>A0A455T4U5</accession>
<dbReference type="InterPro" id="IPR016208">
    <property type="entry name" value="Ald_Oxase/xanthine_DH-like"/>
</dbReference>
<keyword evidence="5" id="KW-0560">Oxidoreductase</keyword>
<dbReference type="PROSITE" id="PS51085">
    <property type="entry name" value="2FE2S_FER_2"/>
    <property type="match status" value="1"/>
</dbReference>
<feature type="domain" description="2Fe-2S ferredoxin-type" evidence="8">
    <location>
        <begin position="1"/>
        <end position="76"/>
    </location>
</feature>
<evidence type="ECO:0000256" key="6">
    <source>
        <dbReference type="ARBA" id="ARBA00023004"/>
    </source>
</evidence>
<dbReference type="SUPFAM" id="SSF47741">
    <property type="entry name" value="CO dehydrogenase ISP C-domain like"/>
    <property type="match status" value="1"/>
</dbReference>
<reference evidence="9" key="1">
    <citation type="submission" date="2018-12" db="EMBL/GenBank/DDBJ databases">
        <title>Novel natural products biosynthetic potential of the class Ktedonobacteria.</title>
        <authorList>
            <person name="Zheng Y."/>
            <person name="Saitou A."/>
            <person name="Wang C.M."/>
            <person name="Toyoda A."/>
            <person name="Minakuchi Y."/>
            <person name="Sekiguchi Y."/>
            <person name="Ueda K."/>
            <person name="Takano H."/>
            <person name="Sakai Y."/>
            <person name="Yokota A."/>
            <person name="Yabe S."/>
        </authorList>
    </citation>
    <scope>NUCLEOTIDE SEQUENCE</scope>
    <source>
        <strain evidence="9">A3-2</strain>
    </source>
</reference>
<dbReference type="InterPro" id="IPR008274">
    <property type="entry name" value="AldOxase/xan_DH_MoCoBD1"/>
</dbReference>
<dbReference type="GO" id="GO:0016491">
    <property type="term" value="F:oxidoreductase activity"/>
    <property type="evidence" value="ECO:0007669"/>
    <property type="project" value="UniProtKB-KW"/>
</dbReference>
<protein>
    <submittedName>
        <fullName evidence="9">Dehydrogenase</fullName>
    </submittedName>
</protein>
<dbReference type="Pfam" id="PF01315">
    <property type="entry name" value="Ald_Xan_dh_C"/>
    <property type="match status" value="1"/>
</dbReference>
<dbReference type="Pfam" id="PF20256">
    <property type="entry name" value="MoCoBD_2"/>
    <property type="match status" value="1"/>
</dbReference>
<evidence type="ECO:0000313" key="9">
    <source>
        <dbReference type="EMBL" id="BBH95048.1"/>
    </source>
</evidence>
<dbReference type="CDD" id="cd00207">
    <property type="entry name" value="fer2"/>
    <property type="match status" value="1"/>
</dbReference>
<dbReference type="InterPro" id="IPR001041">
    <property type="entry name" value="2Fe-2S_ferredoxin-type"/>
</dbReference>
<dbReference type="Gene3D" id="3.10.20.30">
    <property type="match status" value="1"/>
</dbReference>
<dbReference type="Pfam" id="PF00111">
    <property type="entry name" value="Fer2"/>
    <property type="match status" value="1"/>
</dbReference>
<dbReference type="InterPro" id="IPR036856">
    <property type="entry name" value="Ald_Oxase/Xan_DH_a/b_sf"/>
</dbReference>